<feature type="transmembrane region" description="Helical" evidence="1">
    <location>
        <begin position="324"/>
        <end position="340"/>
    </location>
</feature>
<feature type="transmembrane region" description="Helical" evidence="1">
    <location>
        <begin position="352"/>
        <end position="367"/>
    </location>
</feature>
<dbReference type="RefSeq" id="WP_345388913.1">
    <property type="nucleotide sequence ID" value="NZ_BAABHG010000003.1"/>
</dbReference>
<feature type="transmembrane region" description="Helical" evidence="1">
    <location>
        <begin position="212"/>
        <end position="230"/>
    </location>
</feature>
<dbReference type="EMBL" id="JBHUKU010000002">
    <property type="protein sequence ID" value="MFD2457525.1"/>
    <property type="molecule type" value="Genomic_DNA"/>
</dbReference>
<keyword evidence="1" id="KW-0812">Transmembrane</keyword>
<keyword evidence="1" id="KW-0472">Membrane</keyword>
<name>A0ABW5G8Y2_9PSEU</name>
<keyword evidence="1" id="KW-1133">Transmembrane helix</keyword>
<feature type="transmembrane region" description="Helical" evidence="1">
    <location>
        <begin position="373"/>
        <end position="391"/>
    </location>
</feature>
<reference evidence="3" key="1">
    <citation type="journal article" date="2019" name="Int. J. Syst. Evol. Microbiol.">
        <title>The Global Catalogue of Microorganisms (GCM) 10K type strain sequencing project: providing services to taxonomists for standard genome sequencing and annotation.</title>
        <authorList>
            <consortium name="The Broad Institute Genomics Platform"/>
            <consortium name="The Broad Institute Genome Sequencing Center for Infectious Disease"/>
            <person name="Wu L."/>
            <person name="Ma J."/>
        </authorList>
    </citation>
    <scope>NUCLEOTIDE SEQUENCE [LARGE SCALE GENOMIC DNA]</scope>
    <source>
        <strain evidence="3">CGMCC 4.7643</strain>
    </source>
</reference>
<evidence type="ECO:0000313" key="3">
    <source>
        <dbReference type="Proteomes" id="UP001597419"/>
    </source>
</evidence>
<feature type="transmembrane region" description="Helical" evidence="1">
    <location>
        <begin position="24"/>
        <end position="44"/>
    </location>
</feature>
<evidence type="ECO:0000256" key="1">
    <source>
        <dbReference type="SAM" id="Phobius"/>
    </source>
</evidence>
<gene>
    <name evidence="2" type="ORF">ACFSYJ_02895</name>
</gene>
<accession>A0ABW5G8Y2</accession>
<sequence>MKPALARHAKLGSLVGKTVTAQRLWAYLGLLTVTLLNVISHANLEPGAHRKAWGDAVNYYRMSEQTGAPVDNPFALRMLSPWLVHRAHLLTGVSLDTLWLGLTVIFTFAALVVFFEFLWSRLNVRLFTAVLISIALACTFWYAPYAFSNPYLVDPLNNLAYVCALYAAFDRRLVLFTAIIVLGSLNKETTLLLAPLYPLLAWSRSRTLRDRGVLAGAAVMVVAGGVYFGYRLWAQHLIGGDYGFGAGQANGSLLGNIQFALSANKGTDQLELFTTFHFFWLVFAYGLYQLYRRHGLRSELLVASIWVFACCVAGRLVATDTTRVFVMMAPLVLGVTALVLDKHRDERRQHWVGLLVFLYLAVSLRWVPAPASFFLDVAGAGVFVALITFPVRLPGTPPPVATP</sequence>
<evidence type="ECO:0000313" key="2">
    <source>
        <dbReference type="EMBL" id="MFD2457525.1"/>
    </source>
</evidence>
<dbReference type="Proteomes" id="UP001597419">
    <property type="component" value="Unassembled WGS sequence"/>
</dbReference>
<feature type="transmembrane region" description="Helical" evidence="1">
    <location>
        <begin position="126"/>
        <end position="147"/>
    </location>
</feature>
<evidence type="ECO:0008006" key="4">
    <source>
        <dbReference type="Google" id="ProtNLM"/>
    </source>
</evidence>
<feature type="transmembrane region" description="Helical" evidence="1">
    <location>
        <begin position="98"/>
        <end position="119"/>
    </location>
</feature>
<feature type="transmembrane region" description="Helical" evidence="1">
    <location>
        <begin position="270"/>
        <end position="288"/>
    </location>
</feature>
<keyword evidence="3" id="KW-1185">Reference proteome</keyword>
<feature type="transmembrane region" description="Helical" evidence="1">
    <location>
        <begin position="300"/>
        <end position="318"/>
    </location>
</feature>
<proteinExistence type="predicted"/>
<organism evidence="2 3">
    <name type="scientific">Amycolatopsis samaneae</name>
    <dbReference type="NCBI Taxonomy" id="664691"/>
    <lineage>
        <taxon>Bacteria</taxon>
        <taxon>Bacillati</taxon>
        <taxon>Actinomycetota</taxon>
        <taxon>Actinomycetes</taxon>
        <taxon>Pseudonocardiales</taxon>
        <taxon>Pseudonocardiaceae</taxon>
        <taxon>Amycolatopsis</taxon>
    </lineage>
</organism>
<comment type="caution">
    <text evidence="2">The sequence shown here is derived from an EMBL/GenBank/DDBJ whole genome shotgun (WGS) entry which is preliminary data.</text>
</comment>
<protein>
    <recommendedName>
        <fullName evidence="4">DUF2029 domain-containing protein</fullName>
    </recommendedName>
</protein>